<name>A0A919THM2_9ACTN</name>
<evidence type="ECO:0000313" key="1">
    <source>
        <dbReference type="EMBL" id="GIM94106.1"/>
    </source>
</evidence>
<gene>
    <name evidence="1" type="ORF">Ato02nite_058990</name>
</gene>
<accession>A0A919THM2</accession>
<organism evidence="1 2">
    <name type="scientific">Paractinoplanes toevensis</name>
    <dbReference type="NCBI Taxonomy" id="571911"/>
    <lineage>
        <taxon>Bacteria</taxon>
        <taxon>Bacillati</taxon>
        <taxon>Actinomycetota</taxon>
        <taxon>Actinomycetes</taxon>
        <taxon>Micromonosporales</taxon>
        <taxon>Micromonosporaceae</taxon>
        <taxon>Paractinoplanes</taxon>
    </lineage>
</organism>
<evidence type="ECO:0000313" key="2">
    <source>
        <dbReference type="Proteomes" id="UP000677082"/>
    </source>
</evidence>
<dbReference type="Proteomes" id="UP000677082">
    <property type="component" value="Unassembled WGS sequence"/>
</dbReference>
<dbReference type="EMBL" id="BOQN01000075">
    <property type="protein sequence ID" value="GIM94106.1"/>
    <property type="molecule type" value="Genomic_DNA"/>
</dbReference>
<comment type="caution">
    <text evidence="1">The sequence shown here is derived from an EMBL/GenBank/DDBJ whole genome shotgun (WGS) entry which is preliminary data.</text>
</comment>
<dbReference type="RefSeq" id="WP_213009898.1">
    <property type="nucleotide sequence ID" value="NZ_BOQN01000075.1"/>
</dbReference>
<reference evidence="1 2" key="1">
    <citation type="submission" date="2021-03" db="EMBL/GenBank/DDBJ databases">
        <title>Whole genome shotgun sequence of Actinoplanes toevensis NBRC 105298.</title>
        <authorList>
            <person name="Komaki H."/>
            <person name="Tamura T."/>
        </authorList>
    </citation>
    <scope>NUCLEOTIDE SEQUENCE [LARGE SCALE GENOMIC DNA]</scope>
    <source>
        <strain evidence="1 2">NBRC 105298</strain>
    </source>
</reference>
<sequence length="91" mass="9645">MPLELGDTTATLTGVVTVDEVEELAAWLQATAKPRVNLRKCNHLHTGALQAMLRFRPKVSAAPTDAFLAGQVLPLLEGSGGEPTRQGSEPP</sequence>
<keyword evidence="2" id="KW-1185">Reference proteome</keyword>
<dbReference type="AlphaFoldDB" id="A0A919THM2"/>
<protein>
    <submittedName>
        <fullName evidence="1">Uncharacterized protein</fullName>
    </submittedName>
</protein>
<proteinExistence type="predicted"/>